<accession>A0ABV3XZF4</accession>
<organism evidence="1 2">
    <name type="scientific">Rhodovulum iodosum</name>
    <dbReference type="NCBI Taxonomy" id="68291"/>
    <lineage>
        <taxon>Bacteria</taxon>
        <taxon>Pseudomonadati</taxon>
        <taxon>Pseudomonadota</taxon>
        <taxon>Alphaproteobacteria</taxon>
        <taxon>Rhodobacterales</taxon>
        <taxon>Paracoccaceae</taxon>
        <taxon>Rhodovulum</taxon>
    </lineage>
</organism>
<sequence length="140" mass="15427">MSALDMPDPAKAVPAGEDNWLLYDGDCPFCSRYVALVRIRDAVGPLRLINAREGGPEFDEVMAKGLDLDGGMVLKLSGQFYHGQDSIHALALLSAATGPISRFNGWVFRSRTRAAVLYPVLRAGRNMTLRLLGRKRIRPE</sequence>
<dbReference type="EMBL" id="JBEHHI010000003">
    <property type="protein sequence ID" value="MEX5729688.1"/>
    <property type="molecule type" value="Genomic_DNA"/>
</dbReference>
<proteinExistence type="predicted"/>
<comment type="caution">
    <text evidence="1">The sequence shown here is derived from an EMBL/GenBank/DDBJ whole genome shotgun (WGS) entry which is preliminary data.</text>
</comment>
<name>A0ABV3XZF4_9RHOB</name>
<keyword evidence="2" id="KW-1185">Reference proteome</keyword>
<protein>
    <submittedName>
        <fullName evidence="1">DCC family thiol-disulfide oxidoreductase YuxK</fullName>
    </submittedName>
</protein>
<reference evidence="1 2" key="1">
    <citation type="submission" date="2024-06" db="EMBL/GenBank/DDBJ databases">
        <title>Genome of Rhodovulum iodosum, a marine photoferrotroph.</title>
        <authorList>
            <person name="Bianchini G."/>
            <person name="Nikeleit V."/>
            <person name="Kappler A."/>
            <person name="Bryce C."/>
            <person name="Sanchez-Baracaldo P."/>
        </authorList>
    </citation>
    <scope>NUCLEOTIDE SEQUENCE [LARGE SCALE GENOMIC DNA]</scope>
    <source>
        <strain evidence="1 2">UT/N1</strain>
    </source>
</reference>
<dbReference type="Proteomes" id="UP001560019">
    <property type="component" value="Unassembled WGS sequence"/>
</dbReference>
<dbReference type="InterPro" id="IPR007263">
    <property type="entry name" value="DCC1-like"/>
</dbReference>
<evidence type="ECO:0000313" key="1">
    <source>
        <dbReference type="EMBL" id="MEX5729688.1"/>
    </source>
</evidence>
<dbReference type="Pfam" id="PF04134">
    <property type="entry name" value="DCC1-like"/>
    <property type="match status" value="1"/>
</dbReference>
<evidence type="ECO:0000313" key="2">
    <source>
        <dbReference type="Proteomes" id="UP001560019"/>
    </source>
</evidence>
<gene>
    <name evidence="1" type="ORF">Ga0609869_003041</name>
</gene>